<feature type="region of interest" description="Disordered" evidence="1">
    <location>
        <begin position="83"/>
        <end position="126"/>
    </location>
</feature>
<evidence type="ECO:0000256" key="1">
    <source>
        <dbReference type="SAM" id="MobiDB-lite"/>
    </source>
</evidence>
<evidence type="ECO:0000313" key="2">
    <source>
        <dbReference type="EMBL" id="CAF9923243.1"/>
    </source>
</evidence>
<organism evidence="2 3">
    <name type="scientific">Imshaugia aleurites</name>
    <dbReference type="NCBI Taxonomy" id="172621"/>
    <lineage>
        <taxon>Eukaryota</taxon>
        <taxon>Fungi</taxon>
        <taxon>Dikarya</taxon>
        <taxon>Ascomycota</taxon>
        <taxon>Pezizomycotina</taxon>
        <taxon>Lecanoromycetes</taxon>
        <taxon>OSLEUM clade</taxon>
        <taxon>Lecanoromycetidae</taxon>
        <taxon>Lecanorales</taxon>
        <taxon>Lecanorineae</taxon>
        <taxon>Parmeliaceae</taxon>
        <taxon>Imshaugia</taxon>
    </lineage>
</organism>
<feature type="compositionally biased region" description="Basic and acidic residues" evidence="1">
    <location>
        <begin position="112"/>
        <end position="126"/>
    </location>
</feature>
<dbReference type="AlphaFoldDB" id="A0A8H3ILD8"/>
<gene>
    <name evidence="2" type="ORF">IMSHALPRED_005873</name>
</gene>
<name>A0A8H3ILD8_9LECA</name>
<evidence type="ECO:0000313" key="3">
    <source>
        <dbReference type="Proteomes" id="UP000664534"/>
    </source>
</evidence>
<dbReference type="Proteomes" id="UP000664534">
    <property type="component" value="Unassembled WGS sequence"/>
</dbReference>
<reference evidence="2" key="1">
    <citation type="submission" date="2021-03" db="EMBL/GenBank/DDBJ databases">
        <authorList>
            <person name="Tagirdzhanova G."/>
        </authorList>
    </citation>
    <scope>NUCLEOTIDE SEQUENCE</scope>
</reference>
<sequence>MAENVEEHMKPETQRSQLAGDLRDWAQATVASAKTHARQMTDGLGDWTQETTANVNSEAGRIVENRGGWRQQVVNMAKDGIQMVKNKSQEPAKEPNGRQLMGNEYGPNWEQESQREDERSRTQWLT</sequence>
<protein>
    <submittedName>
        <fullName evidence="2">Uncharacterized protein</fullName>
    </submittedName>
</protein>
<feature type="region of interest" description="Disordered" evidence="1">
    <location>
        <begin position="1"/>
        <end position="20"/>
    </location>
</feature>
<proteinExistence type="predicted"/>
<dbReference type="EMBL" id="CAJPDT010000033">
    <property type="protein sequence ID" value="CAF9923243.1"/>
    <property type="molecule type" value="Genomic_DNA"/>
</dbReference>
<keyword evidence="3" id="KW-1185">Reference proteome</keyword>
<feature type="compositionally biased region" description="Basic and acidic residues" evidence="1">
    <location>
        <begin position="87"/>
        <end position="96"/>
    </location>
</feature>
<comment type="caution">
    <text evidence="2">The sequence shown here is derived from an EMBL/GenBank/DDBJ whole genome shotgun (WGS) entry which is preliminary data.</text>
</comment>
<feature type="compositionally biased region" description="Basic and acidic residues" evidence="1">
    <location>
        <begin position="1"/>
        <end position="13"/>
    </location>
</feature>
<accession>A0A8H3ILD8</accession>